<dbReference type="Gene3D" id="3.40.50.1820">
    <property type="entry name" value="alpha/beta hydrolase"/>
    <property type="match status" value="2"/>
</dbReference>
<dbReference type="OrthoDB" id="9798122at2"/>
<dbReference type="GO" id="GO:0004806">
    <property type="term" value="F:triacylglycerol lipase activity"/>
    <property type="evidence" value="ECO:0007669"/>
    <property type="project" value="InterPro"/>
</dbReference>
<dbReference type="InterPro" id="IPR029058">
    <property type="entry name" value="AB_hydrolase_fold"/>
</dbReference>
<protein>
    <submittedName>
        <fullName evidence="2">Secretory lipase</fullName>
    </submittedName>
</protein>
<organism evidence="2 3">
    <name type="scientific">Williamsia limnetica</name>
    <dbReference type="NCBI Taxonomy" id="882452"/>
    <lineage>
        <taxon>Bacteria</taxon>
        <taxon>Bacillati</taxon>
        <taxon>Actinomycetota</taxon>
        <taxon>Actinomycetes</taxon>
        <taxon>Mycobacteriales</taxon>
        <taxon>Nocardiaceae</taxon>
        <taxon>Williamsia</taxon>
    </lineage>
</organism>
<dbReference type="GO" id="GO:0016042">
    <property type="term" value="P:lipid catabolic process"/>
    <property type="evidence" value="ECO:0007669"/>
    <property type="project" value="InterPro"/>
</dbReference>
<proteinExistence type="predicted"/>
<feature type="chain" id="PRO_5016397815" evidence="1">
    <location>
        <begin position="16"/>
        <end position="389"/>
    </location>
</feature>
<dbReference type="AlphaFoldDB" id="A0A318RK37"/>
<dbReference type="RefSeq" id="WP_110469221.1">
    <property type="nucleotide sequence ID" value="NZ_QJSP01000004.1"/>
</dbReference>
<feature type="signal peptide" evidence="1">
    <location>
        <begin position="1"/>
        <end position="15"/>
    </location>
</feature>
<evidence type="ECO:0000313" key="3">
    <source>
        <dbReference type="Proteomes" id="UP000247591"/>
    </source>
</evidence>
<name>A0A318RK37_WILLI</name>
<accession>A0A318RK37</accession>
<comment type="caution">
    <text evidence="2">The sequence shown here is derived from an EMBL/GenBank/DDBJ whole genome shotgun (WGS) entry which is preliminary data.</text>
</comment>
<evidence type="ECO:0000313" key="2">
    <source>
        <dbReference type="EMBL" id="PYE18448.1"/>
    </source>
</evidence>
<keyword evidence="3" id="KW-1185">Reference proteome</keyword>
<gene>
    <name evidence="2" type="ORF">DFR67_10427</name>
</gene>
<reference evidence="2 3" key="1">
    <citation type="submission" date="2018-06" db="EMBL/GenBank/DDBJ databases">
        <title>Genomic Encyclopedia of Type Strains, Phase IV (KMG-IV): sequencing the most valuable type-strain genomes for metagenomic binning, comparative biology and taxonomic classification.</title>
        <authorList>
            <person name="Goeker M."/>
        </authorList>
    </citation>
    <scope>NUCLEOTIDE SEQUENCE [LARGE SCALE GENOMIC DNA]</scope>
    <source>
        <strain evidence="2 3">DSM 45521</strain>
    </source>
</reference>
<dbReference type="Proteomes" id="UP000247591">
    <property type="component" value="Unassembled WGS sequence"/>
</dbReference>
<keyword evidence="1" id="KW-0732">Signal</keyword>
<dbReference type="InterPro" id="IPR005152">
    <property type="entry name" value="Lipase_secreted"/>
</dbReference>
<dbReference type="SUPFAM" id="SSF53474">
    <property type="entry name" value="alpha/beta-Hydrolases"/>
    <property type="match status" value="1"/>
</dbReference>
<dbReference type="PANTHER" id="PTHR34853:SF1">
    <property type="entry name" value="LIPASE 5"/>
    <property type="match status" value="1"/>
</dbReference>
<sequence length="389" mass="41123">MLSLLLLAAPATAAAAPAPTVGDQPRWSGLDARQYNGPIPDLPGMLIRSVPMDPALVDAPVGSAFRILYSTPNQHSDRATSTAFVYVPRGQAPVGGWPVVAWAHGTVGLGDDCTPSANPLGTRVLTLIEHWLAQGYAIVGTDYAGQGTPGLMSYLNSQVQATSIIDSVKATHQMGLPLSPKYAITGQSQGAGAALNAGRRATELDAGSPLDYRGVVGTGTPANIEWLVQFGGPEFPPVILPAGLTTYAMYIVAGLRDARPDLDVDGVLTPLGRRLADTAETMCLTSFKNLMDGRDLRQAFAKPVASLPDAYGALRQHMQTPATGYDRPVFLGHGLLDIDVPIPFPASLVVEMLAAREPVEVHVYPADDHFTAMSASISDATRFMNTIMR</sequence>
<evidence type="ECO:0000256" key="1">
    <source>
        <dbReference type="SAM" id="SignalP"/>
    </source>
</evidence>
<dbReference type="EMBL" id="QJSP01000004">
    <property type="protein sequence ID" value="PYE18448.1"/>
    <property type="molecule type" value="Genomic_DNA"/>
</dbReference>
<dbReference type="PIRSF" id="PIRSF029171">
    <property type="entry name" value="Esterase_LipA"/>
    <property type="match status" value="1"/>
</dbReference>
<dbReference type="Pfam" id="PF03583">
    <property type="entry name" value="LIP"/>
    <property type="match status" value="1"/>
</dbReference>
<dbReference type="PANTHER" id="PTHR34853">
    <property type="match status" value="1"/>
</dbReference>